<dbReference type="Pfam" id="PF00650">
    <property type="entry name" value="CRAL_TRIO"/>
    <property type="match status" value="1"/>
</dbReference>
<keyword evidence="2" id="KW-1185">Reference proteome</keyword>
<dbReference type="GO" id="GO:0008289">
    <property type="term" value="F:lipid binding"/>
    <property type="evidence" value="ECO:0007669"/>
    <property type="project" value="InterPro"/>
</dbReference>
<dbReference type="SUPFAM" id="SSF46938">
    <property type="entry name" value="CRAL/TRIO N-terminal domain"/>
    <property type="match status" value="1"/>
</dbReference>
<gene>
    <name evidence="3" type="primary">LOC107958652</name>
</gene>
<dbReference type="InterPro" id="IPR036865">
    <property type="entry name" value="CRAL-TRIO_dom_sf"/>
</dbReference>
<protein>
    <submittedName>
        <fullName evidence="3">Patellin-4</fullName>
    </submittedName>
</protein>
<dbReference type="InterPro" id="IPR056794">
    <property type="entry name" value="PATL1-6_C_GOLD"/>
</dbReference>
<dbReference type="Gene3D" id="3.40.525.10">
    <property type="entry name" value="CRAL-TRIO lipid binding domain"/>
    <property type="match status" value="1"/>
</dbReference>
<sequence>MGKNRGKIQDQNMELRIHEGNENEHEENYEEPPLDHEDEKLIKRALIDFKCKVEDAMHGNYLFGIPDTHPCHNQTTKEIEQLNEIKLWGVALMPSKPHEGTDTLLLKFLKSKNYVVHEALEKLRKTLAWRKEFKVDEILEENLGPEFQKVAYLNTVDKEGRPVFYHVYGDLKDKPMQYLEKMRAEENSDKFLRWRVQQMEKCIKELNFEPGGADSLIQVIDWKDFQGPHTKELRSVYRKCWTLLEEHYPEIIHQYIIVNVPLRYYVSHSFSSRLITHKPSNKIIFARPGKVTETLLRFISPENLLVEYGGLKRINDNEFSSEHKVFELNLKAHASTHIEIPAPEVGVTIVWDVTVVECDVTYKEEFIPEDEGSYQVLLQDKEKKGGERLCVRNSYYINEGGMISIFIHNHINKCKKVFYRYKTKPTVPTYLLYKT</sequence>
<dbReference type="AlphaFoldDB" id="A0A1U8PFN8"/>
<dbReference type="InterPro" id="IPR044834">
    <property type="entry name" value="PATL"/>
</dbReference>
<dbReference type="InterPro" id="IPR001251">
    <property type="entry name" value="CRAL-TRIO_dom"/>
</dbReference>
<name>A0A1U8PFN8_GOSHI</name>
<dbReference type="SMART" id="SM00516">
    <property type="entry name" value="SEC14"/>
    <property type="match status" value="1"/>
</dbReference>
<accession>A0A1U8PFN8</accession>
<dbReference type="Proteomes" id="UP000818029">
    <property type="component" value="Chromosome D07"/>
</dbReference>
<dbReference type="Pfam" id="PF25099">
    <property type="entry name" value="GOLD_PATL1_C"/>
    <property type="match status" value="1"/>
</dbReference>
<dbReference type="OrthoDB" id="75724at2759"/>
<dbReference type="RefSeq" id="XP_016749965.1">
    <property type="nucleotide sequence ID" value="XM_016894476.2"/>
</dbReference>
<dbReference type="PANTHER" id="PTHR45932:SF3">
    <property type="entry name" value="PATELLIN-4-LIKE"/>
    <property type="match status" value="1"/>
</dbReference>
<dbReference type="SUPFAM" id="SSF52087">
    <property type="entry name" value="CRAL/TRIO domain"/>
    <property type="match status" value="1"/>
</dbReference>
<dbReference type="PROSITE" id="PS50191">
    <property type="entry name" value="CRAL_TRIO"/>
    <property type="match status" value="1"/>
</dbReference>
<evidence type="ECO:0000313" key="2">
    <source>
        <dbReference type="Proteomes" id="UP000818029"/>
    </source>
</evidence>
<dbReference type="GeneID" id="107958652"/>
<dbReference type="InterPro" id="IPR036273">
    <property type="entry name" value="CRAL/TRIO_N_dom_sf"/>
</dbReference>
<evidence type="ECO:0000259" key="1">
    <source>
        <dbReference type="PROSITE" id="PS50191"/>
    </source>
</evidence>
<evidence type="ECO:0000313" key="3">
    <source>
        <dbReference type="RefSeq" id="XP_016749965.1"/>
    </source>
</evidence>
<reference evidence="3" key="2">
    <citation type="submission" date="2025-08" db="UniProtKB">
        <authorList>
            <consortium name="RefSeq"/>
        </authorList>
    </citation>
    <scope>IDENTIFICATION</scope>
</reference>
<dbReference type="CDD" id="cd00170">
    <property type="entry name" value="SEC14"/>
    <property type="match status" value="1"/>
</dbReference>
<dbReference type="SMR" id="A0A1U8PFN8"/>
<dbReference type="PaxDb" id="3635-A0A1U8PFN8"/>
<dbReference type="KEGG" id="ghi:107958652"/>
<feature type="domain" description="CRAL-TRIO" evidence="1">
    <location>
        <begin position="140"/>
        <end position="316"/>
    </location>
</feature>
<organism evidence="2 3">
    <name type="scientific">Gossypium hirsutum</name>
    <name type="common">Upland cotton</name>
    <name type="synonym">Gossypium mexicanum</name>
    <dbReference type="NCBI Taxonomy" id="3635"/>
    <lineage>
        <taxon>Eukaryota</taxon>
        <taxon>Viridiplantae</taxon>
        <taxon>Streptophyta</taxon>
        <taxon>Embryophyta</taxon>
        <taxon>Tracheophyta</taxon>
        <taxon>Spermatophyta</taxon>
        <taxon>Magnoliopsida</taxon>
        <taxon>eudicotyledons</taxon>
        <taxon>Gunneridae</taxon>
        <taxon>Pentapetalae</taxon>
        <taxon>rosids</taxon>
        <taxon>malvids</taxon>
        <taxon>Malvales</taxon>
        <taxon>Malvaceae</taxon>
        <taxon>Malvoideae</taxon>
        <taxon>Gossypium</taxon>
    </lineage>
</organism>
<proteinExistence type="predicted"/>
<dbReference type="PANTHER" id="PTHR45932">
    <property type="entry name" value="PATELLIN-1"/>
    <property type="match status" value="1"/>
</dbReference>
<reference evidence="2" key="1">
    <citation type="journal article" date="2020" name="Nat. Genet.">
        <title>Genomic diversifications of five Gossypium allopolyploid species and their impact on cotton improvement.</title>
        <authorList>
            <person name="Chen Z.J."/>
            <person name="Sreedasyam A."/>
            <person name="Ando A."/>
            <person name="Song Q."/>
            <person name="De Santiago L.M."/>
            <person name="Hulse-Kemp A.M."/>
            <person name="Ding M."/>
            <person name="Ye W."/>
            <person name="Kirkbride R.C."/>
            <person name="Jenkins J."/>
            <person name="Plott C."/>
            <person name="Lovell J."/>
            <person name="Lin Y.M."/>
            <person name="Vaughn R."/>
            <person name="Liu B."/>
            <person name="Simpson S."/>
            <person name="Scheffler B.E."/>
            <person name="Wen L."/>
            <person name="Saski C.A."/>
            <person name="Grover C.E."/>
            <person name="Hu G."/>
            <person name="Conover J.L."/>
            <person name="Carlson J.W."/>
            <person name="Shu S."/>
            <person name="Boston L.B."/>
            <person name="Williams M."/>
            <person name="Peterson D.G."/>
            <person name="McGee K."/>
            <person name="Jones D.C."/>
            <person name="Wendel J.F."/>
            <person name="Stelly D.M."/>
            <person name="Grimwood J."/>
            <person name="Schmutz J."/>
        </authorList>
    </citation>
    <scope>NUCLEOTIDE SEQUENCE [LARGE SCALE GENOMIC DNA]</scope>
    <source>
        <strain evidence="2">cv. TM-1</strain>
    </source>
</reference>